<evidence type="ECO:0000313" key="2">
    <source>
        <dbReference type="Proteomes" id="UP000004986"/>
    </source>
</evidence>
<evidence type="ECO:0000313" key="1">
    <source>
        <dbReference type="EMBL" id="EGH47009.1"/>
    </source>
</evidence>
<reference evidence="1 2" key="1">
    <citation type="journal article" date="2011" name="PLoS Pathog.">
        <title>Dynamic evolution of pathogenicity revealed by sequencing and comparative genomics of 19 Pseudomonas syringae isolates.</title>
        <authorList>
            <person name="Baltrus D.A."/>
            <person name="Nishimura M.T."/>
            <person name="Romanchuk A."/>
            <person name="Chang J.H."/>
            <person name="Mukhtar M.S."/>
            <person name="Cherkis K."/>
            <person name="Roach J."/>
            <person name="Grant S.R."/>
            <person name="Jones C.D."/>
            <person name="Dangl J.L."/>
        </authorList>
    </citation>
    <scope>NUCLEOTIDE SEQUENCE [LARGE SCALE GENOMIC DNA]</scope>
    <source>
        <strain evidence="1 2">1704B</strain>
    </source>
</reference>
<dbReference type="HOGENOM" id="CLU_3386543_0_0_6"/>
<accession>F3GIV6</accession>
<keyword evidence="2" id="KW-1185">Reference proteome</keyword>
<sequence>MVIQSGRVGEGSMIAHVHNVENRTRSVPKGIAT</sequence>
<gene>
    <name evidence="1" type="ORF">PSYPI_33893</name>
</gene>
<organism evidence="1 2">
    <name type="scientific">Pseudomonas syringae pv. pisi str. 1704B</name>
    <dbReference type="NCBI Taxonomy" id="629263"/>
    <lineage>
        <taxon>Bacteria</taxon>
        <taxon>Pseudomonadati</taxon>
        <taxon>Pseudomonadota</taxon>
        <taxon>Gammaproteobacteria</taxon>
        <taxon>Pseudomonadales</taxon>
        <taxon>Pseudomonadaceae</taxon>
        <taxon>Pseudomonas</taxon>
        <taxon>Pseudomonas syringae</taxon>
    </lineage>
</organism>
<protein>
    <submittedName>
        <fullName evidence="1">Uncharacterized protein</fullName>
    </submittedName>
</protein>
<dbReference type="EMBL" id="AEAI01001917">
    <property type="protein sequence ID" value="EGH47009.1"/>
    <property type="molecule type" value="Genomic_DNA"/>
</dbReference>
<dbReference type="Proteomes" id="UP000004986">
    <property type="component" value="Unassembled WGS sequence"/>
</dbReference>
<name>F3GIV6_PSESJ</name>
<dbReference type="AlphaFoldDB" id="F3GIV6"/>
<feature type="non-terminal residue" evidence="1">
    <location>
        <position position="33"/>
    </location>
</feature>
<proteinExistence type="predicted"/>
<comment type="caution">
    <text evidence="1">The sequence shown here is derived from an EMBL/GenBank/DDBJ whole genome shotgun (WGS) entry which is preliminary data.</text>
</comment>